<dbReference type="GO" id="GO:0000287">
    <property type="term" value="F:magnesium ion binding"/>
    <property type="evidence" value="ECO:0007669"/>
    <property type="project" value="TreeGrafter"/>
</dbReference>
<keyword evidence="2" id="KW-1185">Reference proteome</keyword>
<dbReference type="GO" id="GO:0016791">
    <property type="term" value="F:phosphatase activity"/>
    <property type="evidence" value="ECO:0007669"/>
    <property type="project" value="TreeGrafter"/>
</dbReference>
<dbReference type="InterPro" id="IPR006379">
    <property type="entry name" value="HAD-SF_hydro_IIB"/>
</dbReference>
<name>A0A543A0T3_9ACTN</name>
<evidence type="ECO:0000313" key="1">
    <source>
        <dbReference type="EMBL" id="TQL66174.1"/>
    </source>
</evidence>
<comment type="caution">
    <text evidence="1">The sequence shown here is derived from an EMBL/GenBank/DDBJ whole genome shotgun (WGS) entry which is preliminary data.</text>
</comment>
<dbReference type="GO" id="GO:0005829">
    <property type="term" value="C:cytosol"/>
    <property type="evidence" value="ECO:0007669"/>
    <property type="project" value="TreeGrafter"/>
</dbReference>
<gene>
    <name evidence="1" type="ORF">FB381_0022</name>
</gene>
<dbReference type="EMBL" id="VFOV01000001">
    <property type="protein sequence ID" value="TQL66174.1"/>
    <property type="molecule type" value="Genomic_DNA"/>
</dbReference>
<dbReference type="PANTHER" id="PTHR10000">
    <property type="entry name" value="PHOSPHOSERINE PHOSPHATASE"/>
    <property type="match status" value="1"/>
</dbReference>
<dbReference type="Gene3D" id="3.40.50.1000">
    <property type="entry name" value="HAD superfamily/HAD-like"/>
    <property type="match status" value="1"/>
</dbReference>
<dbReference type="Pfam" id="PF08282">
    <property type="entry name" value="Hydrolase_3"/>
    <property type="match status" value="1"/>
</dbReference>
<reference evidence="1 2" key="1">
    <citation type="submission" date="2019-06" db="EMBL/GenBank/DDBJ databases">
        <title>Sequencing the genomes of 1000 actinobacteria strains.</title>
        <authorList>
            <person name="Klenk H.-P."/>
        </authorList>
    </citation>
    <scope>NUCLEOTIDE SEQUENCE [LARGE SCALE GENOMIC DNA]</scope>
    <source>
        <strain evidence="1 2">DSM 25218</strain>
    </source>
</reference>
<dbReference type="InterPro" id="IPR036412">
    <property type="entry name" value="HAD-like_sf"/>
</dbReference>
<dbReference type="InterPro" id="IPR023214">
    <property type="entry name" value="HAD_sf"/>
</dbReference>
<dbReference type="SUPFAM" id="SSF56784">
    <property type="entry name" value="HAD-like"/>
    <property type="match status" value="1"/>
</dbReference>
<sequence>MDPTAAPRPDVPKLVATDLDGTLVKLDGSVSEFTREVLVKLEEIGVPVIFVTGRPLRWTRELFEHIGSVGLAIVSNGALVWDVAADEARLTRLIEPALAAEVAGALKTNLPGLAFATESLGGWACEPEFAAHISDARRPAQRNAAIEELAEEPLIKLLARRHDHDDADELLAAAVAVVGDLVNVTHSSFPLLEISAPGVTKASTLELVCTELGISASEVIAFGDMPNDLPMLTWAGTSYAMADAHPSVVSCASHLAPGHEDDGVARVLAGVFGL</sequence>
<accession>A0A543A0T3</accession>
<dbReference type="Proteomes" id="UP000320209">
    <property type="component" value="Unassembled WGS sequence"/>
</dbReference>
<dbReference type="Gene3D" id="3.30.1240.10">
    <property type="match status" value="1"/>
</dbReference>
<proteinExistence type="predicted"/>
<organism evidence="1 2">
    <name type="scientific">Nocardioides albertanoniae</name>
    <dbReference type="NCBI Taxonomy" id="1175486"/>
    <lineage>
        <taxon>Bacteria</taxon>
        <taxon>Bacillati</taxon>
        <taxon>Actinomycetota</taxon>
        <taxon>Actinomycetes</taxon>
        <taxon>Propionibacteriales</taxon>
        <taxon>Nocardioidaceae</taxon>
        <taxon>Nocardioides</taxon>
    </lineage>
</organism>
<dbReference type="AlphaFoldDB" id="A0A543A0T3"/>
<evidence type="ECO:0008006" key="3">
    <source>
        <dbReference type="Google" id="ProtNLM"/>
    </source>
</evidence>
<dbReference type="PANTHER" id="PTHR10000:SF8">
    <property type="entry name" value="HAD SUPERFAMILY HYDROLASE-LIKE, TYPE 3"/>
    <property type="match status" value="1"/>
</dbReference>
<dbReference type="NCBIfam" id="TIGR01484">
    <property type="entry name" value="HAD-SF-IIB"/>
    <property type="match status" value="1"/>
</dbReference>
<protein>
    <recommendedName>
        <fullName evidence="3">HAD superfamily hydrolase (TIGR01484 family)</fullName>
    </recommendedName>
</protein>
<evidence type="ECO:0000313" key="2">
    <source>
        <dbReference type="Proteomes" id="UP000320209"/>
    </source>
</evidence>